<proteinExistence type="predicted"/>
<evidence type="ECO:0000256" key="3">
    <source>
        <dbReference type="ARBA" id="ARBA00022801"/>
    </source>
</evidence>
<dbReference type="PANTHER" id="PTHR30404:SF0">
    <property type="entry name" value="N-ACETYLMURAMOYL-L-ALANINE AMIDASE AMIC"/>
    <property type="match status" value="1"/>
</dbReference>
<dbReference type="GO" id="GO:0009253">
    <property type="term" value="P:peptidoglycan catabolic process"/>
    <property type="evidence" value="ECO:0007669"/>
    <property type="project" value="InterPro"/>
</dbReference>
<feature type="chain" id="PRO_5011710731" description="N-acetylmuramoyl-L-alanine amidase" evidence="4">
    <location>
        <begin position="18"/>
        <end position="406"/>
    </location>
</feature>
<comment type="catalytic activity">
    <reaction evidence="1">
        <text>Hydrolyzes the link between N-acetylmuramoyl residues and L-amino acid residues in certain cell-wall glycopeptides.</text>
        <dbReference type="EC" id="3.5.1.28"/>
    </reaction>
</comment>
<dbReference type="RefSeq" id="WP_093094778.1">
    <property type="nucleotide sequence ID" value="NZ_FOTQ01000007.1"/>
</dbReference>
<dbReference type="PANTHER" id="PTHR30404">
    <property type="entry name" value="N-ACETYLMURAMOYL-L-ALANINE AMIDASE"/>
    <property type="match status" value="1"/>
</dbReference>
<sequence>MSRFLAVLVTLVWASVAATQEFSALARPDMVKSGLREGWRGAVTLDLALSQGVPWRVFQLDEPRRLVMDFREIDWSGVKAADFGAVEGVEAVRFGLYRPGWSRLVLDLGKPLMVSEAGLDVDEASGRAHLVVTLKPVGPLDYAAAAGAPHDPRWDLPEPTNVKSARPERPQWAPTVVVIDPGHGGIDPGAERDGDQEKALMLGFARELRDTLRRAGGFEVILTRDADEFVSLERRVAIAHQAGADVFISLHADSLSQGNAHGATVYTLSEEASDAASAILAERHDRADILSGVDLSGADDEVTDILLDLARMETQPRTQRLAQEMVKAMKQSTGALNRKPHREAAFSVLKAADIPSILIELGFLSSQKDLANLRDPGWRAAMAAGIRDGLQAWVIADKAAKALVRQ</sequence>
<evidence type="ECO:0000313" key="6">
    <source>
        <dbReference type="EMBL" id="SFM41761.1"/>
    </source>
</evidence>
<feature type="signal peptide" evidence="4">
    <location>
        <begin position="1"/>
        <end position="17"/>
    </location>
</feature>
<dbReference type="InterPro" id="IPR002508">
    <property type="entry name" value="MurNAc-LAA_cat"/>
</dbReference>
<keyword evidence="4" id="KW-0732">Signal</keyword>
<dbReference type="Proteomes" id="UP000199144">
    <property type="component" value="Unassembled WGS sequence"/>
</dbReference>
<evidence type="ECO:0000256" key="2">
    <source>
        <dbReference type="ARBA" id="ARBA00011901"/>
    </source>
</evidence>
<name>A0A1I4QNZ6_9RHOB</name>
<gene>
    <name evidence="6" type="ORF">SAMN04488042_10766</name>
</gene>
<evidence type="ECO:0000256" key="4">
    <source>
        <dbReference type="SAM" id="SignalP"/>
    </source>
</evidence>
<dbReference type="EMBL" id="FOTQ01000007">
    <property type="protein sequence ID" value="SFM41761.1"/>
    <property type="molecule type" value="Genomic_DNA"/>
</dbReference>
<dbReference type="Pfam" id="PF01520">
    <property type="entry name" value="Amidase_3"/>
    <property type="match status" value="1"/>
</dbReference>
<reference evidence="6 7" key="1">
    <citation type="submission" date="2016-10" db="EMBL/GenBank/DDBJ databases">
        <authorList>
            <person name="de Groot N.N."/>
        </authorList>
    </citation>
    <scope>NUCLEOTIDE SEQUENCE [LARGE SCALE GENOMIC DNA]</scope>
    <source>
        <strain evidence="6 7">DSM 15283</strain>
    </source>
</reference>
<dbReference type="EC" id="3.5.1.28" evidence="2"/>
<organism evidence="6 7">
    <name type="scientific">Shimia aestuarii</name>
    <dbReference type="NCBI Taxonomy" id="254406"/>
    <lineage>
        <taxon>Bacteria</taxon>
        <taxon>Pseudomonadati</taxon>
        <taxon>Pseudomonadota</taxon>
        <taxon>Alphaproteobacteria</taxon>
        <taxon>Rhodobacterales</taxon>
        <taxon>Roseobacteraceae</taxon>
    </lineage>
</organism>
<evidence type="ECO:0000259" key="5">
    <source>
        <dbReference type="SMART" id="SM00646"/>
    </source>
</evidence>
<accession>A0A1I4QNZ6</accession>
<evidence type="ECO:0000256" key="1">
    <source>
        <dbReference type="ARBA" id="ARBA00001561"/>
    </source>
</evidence>
<dbReference type="Gene3D" id="3.40.630.40">
    <property type="entry name" value="Zn-dependent exopeptidases"/>
    <property type="match status" value="1"/>
</dbReference>
<dbReference type="SUPFAM" id="SSF53187">
    <property type="entry name" value="Zn-dependent exopeptidases"/>
    <property type="match status" value="1"/>
</dbReference>
<dbReference type="CDD" id="cd02696">
    <property type="entry name" value="MurNAc-LAA"/>
    <property type="match status" value="1"/>
</dbReference>
<dbReference type="Gene3D" id="2.60.40.3500">
    <property type="match status" value="1"/>
</dbReference>
<protein>
    <recommendedName>
        <fullName evidence="2">N-acetylmuramoyl-L-alanine amidase</fullName>
        <ecNumber evidence="2">3.5.1.28</ecNumber>
    </recommendedName>
</protein>
<dbReference type="STRING" id="254406.SAMN04488042_10766"/>
<dbReference type="InterPro" id="IPR050695">
    <property type="entry name" value="N-acetylmuramoyl_amidase_3"/>
</dbReference>
<dbReference type="AlphaFoldDB" id="A0A1I4QNZ6"/>
<dbReference type="OrthoDB" id="9806267at2"/>
<dbReference type="SMART" id="SM00646">
    <property type="entry name" value="Ami_3"/>
    <property type="match status" value="1"/>
</dbReference>
<keyword evidence="7" id="KW-1185">Reference proteome</keyword>
<keyword evidence="3" id="KW-0378">Hydrolase</keyword>
<evidence type="ECO:0000313" key="7">
    <source>
        <dbReference type="Proteomes" id="UP000199144"/>
    </source>
</evidence>
<feature type="domain" description="MurNAc-LAA" evidence="5">
    <location>
        <begin position="236"/>
        <end position="391"/>
    </location>
</feature>
<dbReference type="GO" id="GO:0030288">
    <property type="term" value="C:outer membrane-bounded periplasmic space"/>
    <property type="evidence" value="ECO:0007669"/>
    <property type="project" value="TreeGrafter"/>
</dbReference>
<dbReference type="GO" id="GO:0008745">
    <property type="term" value="F:N-acetylmuramoyl-L-alanine amidase activity"/>
    <property type="evidence" value="ECO:0007669"/>
    <property type="project" value="UniProtKB-EC"/>
</dbReference>